<keyword evidence="5" id="KW-1185">Reference proteome</keyword>
<dbReference type="Pfam" id="PF23085">
    <property type="entry name" value="RRM_PARP14_3"/>
    <property type="match status" value="1"/>
</dbReference>
<reference evidence="9" key="5">
    <citation type="journal article" date="2013" name="J. Proteome Res.">
        <title>Toward a comprehensive characterization of a human cancer cell phosphoproteome.</title>
        <authorList>
            <person name="Zhou H."/>
            <person name="Di Palma S."/>
            <person name="Preisinger C."/>
            <person name="Peng M."/>
            <person name="Polat A.N."/>
            <person name="Heck A.J."/>
            <person name="Mohammed S."/>
        </authorList>
    </citation>
    <scope>IDENTIFICATION BY MASS SPECTROMETRY [LARGE SCALE ANALYSIS]</scope>
</reference>
<evidence type="ECO:0000256" key="1">
    <source>
        <dbReference type="SAM" id="MobiDB-lite"/>
    </source>
</evidence>
<keyword evidence="6 7" id="KW-1267">Proteomics identification</keyword>
<dbReference type="InterPro" id="IPR057051">
    <property type="entry name" value="PARP14_RPM_1"/>
</dbReference>
<proteinExistence type="evidence at protein level"/>
<dbReference type="Gene3D" id="3.30.70.330">
    <property type="match status" value="2"/>
</dbReference>
<dbReference type="Bgee" id="ENSG00000173193">
    <property type="expression patterns" value="Expressed in sural nerve and 178 other cell types or tissues"/>
</dbReference>
<evidence type="ECO:0007829" key="6">
    <source>
        <dbReference type="PeptideAtlas" id="A0A3B3ITD5"/>
    </source>
</evidence>
<gene>
    <name evidence="4" type="primary">PARP14</name>
</gene>
<protein>
    <submittedName>
        <fullName evidence="4">Poly(ADP-ribose) polymerase family member 14</fullName>
    </submittedName>
</protein>
<dbReference type="CDD" id="cd12300">
    <property type="entry name" value="RRM1_PAR14"/>
    <property type="match status" value="1"/>
</dbReference>
<dbReference type="HGNC" id="HGNC:29232">
    <property type="gene designation" value="PARP14"/>
</dbReference>
<dbReference type="Proteomes" id="UP000005640">
    <property type="component" value="Chromosome 3"/>
</dbReference>
<dbReference type="ExpressionAtlas" id="A0A3B3ITD5">
    <property type="expression patterns" value="baseline and differential"/>
</dbReference>
<dbReference type="MassIVE" id="A0A3B3ITD5"/>
<dbReference type="InterPro" id="IPR012677">
    <property type="entry name" value="Nucleotide-bd_a/b_plait_sf"/>
</dbReference>
<reference evidence="4" key="7">
    <citation type="submission" date="2025-09" db="UniProtKB">
        <authorList>
            <consortium name="Ensembl"/>
        </authorList>
    </citation>
    <scope>IDENTIFICATION</scope>
</reference>
<name>A0A3B3ITD5_HUMAN</name>
<reference evidence="4 5" key="1">
    <citation type="journal article" date="2001" name="Nature">
        <title>Initial sequencing and analysis of the human genome.</title>
        <authorList>
            <consortium name="International Human Genome Sequencing Consortium"/>
            <person name="Lander E.S."/>
            <person name="Linton L.M."/>
            <person name="Birren B."/>
            <person name="Nusbaum C."/>
            <person name="Zody M.C."/>
            <person name="Baldwin J."/>
            <person name="Devon K."/>
            <person name="Dewar K."/>
            <person name="Doyle M."/>
            <person name="FitzHugh W."/>
            <person name="Funke R."/>
            <person name="Gage D."/>
            <person name="Harris K."/>
            <person name="Heaford A."/>
            <person name="Howland J."/>
            <person name="Kann L."/>
            <person name="Lehoczky J."/>
            <person name="LeVine R."/>
            <person name="McEwan P."/>
            <person name="McKernan K."/>
            <person name="Meldrim J."/>
            <person name="Mesirov J.P."/>
            <person name="Miranda C."/>
            <person name="Morris W."/>
            <person name="Naylor J."/>
            <person name="Raymond C."/>
            <person name="Rosetti M."/>
            <person name="Santos R."/>
            <person name="Sheridan A."/>
            <person name="Sougnez C."/>
            <person name="Stange-Thomann N."/>
            <person name="Stojanovic N."/>
            <person name="Subramanian A."/>
            <person name="Wyman D."/>
            <person name="Rogers J."/>
            <person name="Sulston J."/>
            <person name="Ainscough R."/>
            <person name="Beck S."/>
            <person name="Bentley D."/>
            <person name="Burton J."/>
            <person name="Clee C."/>
            <person name="Carter N."/>
            <person name="Coulson A."/>
            <person name="Deadman R."/>
            <person name="Deloukas P."/>
            <person name="Dunham A."/>
            <person name="Dunham I."/>
            <person name="Durbin R."/>
            <person name="French L."/>
            <person name="Grafham D."/>
            <person name="Gregory S."/>
            <person name="Hubbard T."/>
            <person name="Humphray S."/>
            <person name="Hunt A."/>
            <person name="Jones M."/>
            <person name="Lloyd C."/>
            <person name="McMurray A."/>
            <person name="Matthews L."/>
            <person name="Mercer S."/>
            <person name="Milne S."/>
            <person name="Mullikin J.C."/>
            <person name="Mungall A."/>
            <person name="Plumb R."/>
            <person name="Ross M."/>
            <person name="Shownkeen R."/>
            <person name="Sims S."/>
            <person name="Waterston R.H."/>
            <person name="Wilson R.K."/>
            <person name="Hillier L.W."/>
            <person name="McPherson J.D."/>
            <person name="Marra M.A."/>
            <person name="Mardis E.R."/>
            <person name="Fulton L.A."/>
            <person name="Chinwalla A.T."/>
            <person name="Pepin K.H."/>
            <person name="Gish W.R."/>
            <person name="Chissoe S.L."/>
            <person name="Wendl M.C."/>
            <person name="Delehaunty K.D."/>
            <person name="Miner T.L."/>
            <person name="Delehaunty A."/>
            <person name="Kramer J.B."/>
            <person name="Cook L.L."/>
            <person name="Fulton R.S."/>
            <person name="Johnson D.L."/>
            <person name="Minx P.J."/>
            <person name="Clifton S.W."/>
            <person name="Hawkins T."/>
            <person name="Branscomb E."/>
            <person name="Predki P."/>
            <person name="Richardson P."/>
            <person name="Wenning S."/>
            <person name="Slezak T."/>
            <person name="Doggett N."/>
            <person name="Cheng J.F."/>
            <person name="Olsen A."/>
            <person name="Lucas S."/>
            <person name="Elkin C."/>
            <person name="Uberbacher E."/>
            <person name="Frazier M."/>
            <person name="Gibbs R.A."/>
            <person name="Muzny D.M."/>
            <person name="Scherer S.E."/>
            <person name="Bouck J.B."/>
            <person name="Sodergren E.J."/>
            <person name="Worley K.C."/>
            <person name="Rives C.M."/>
            <person name="Gorrell J.H."/>
            <person name="Metzker M.L."/>
            <person name="Naylor S.L."/>
            <person name="Kucherlapati R.S."/>
            <person name="Nelson D.L."/>
            <person name="Weinstock G.M."/>
            <person name="Sakaki Y."/>
            <person name="Fujiyama A."/>
            <person name="Hattori M."/>
            <person name="Yada T."/>
            <person name="Toyoda A."/>
            <person name="Itoh T."/>
            <person name="Kawagoe C."/>
            <person name="Watanabe H."/>
            <person name="Totoki Y."/>
            <person name="Taylor T."/>
            <person name="Weissenbach J."/>
            <person name="Heilig R."/>
            <person name="Saurin W."/>
            <person name="Artiguenave F."/>
            <person name="Brottier P."/>
            <person name="Bruls T."/>
            <person name="Pelletier E."/>
            <person name="Robert C."/>
            <person name="Wincker P."/>
            <person name="Smith D.R."/>
            <person name="Doucette-Stamm L."/>
            <person name="Rubenfield M."/>
            <person name="Weinstock K."/>
            <person name="Lee H.M."/>
            <person name="Dubois J."/>
            <person name="Rosenthal A."/>
            <person name="Platzer M."/>
            <person name="Nyakatura G."/>
            <person name="Taudien S."/>
            <person name="Rump A."/>
            <person name="Yang H."/>
            <person name="Yu J."/>
            <person name="Wang J."/>
            <person name="Huang G."/>
            <person name="Gu J."/>
            <person name="Hood L."/>
            <person name="Rowen L."/>
            <person name="Madan A."/>
            <person name="Qin S."/>
            <person name="Davis R.W."/>
            <person name="Federspiel N.A."/>
            <person name="Abola A.P."/>
            <person name="Proctor M.J."/>
            <person name="Myers R.M."/>
            <person name="Schmutz J."/>
            <person name="Dickson M."/>
            <person name="Grimwood J."/>
            <person name="Cox D.R."/>
            <person name="Olson M.V."/>
            <person name="Kaul R."/>
            <person name="Raymond C."/>
            <person name="Shimizu N."/>
            <person name="Kawasaki K."/>
            <person name="Minoshima S."/>
            <person name="Evans G.A."/>
            <person name="Athanasiou M."/>
            <person name="Schultz R."/>
            <person name="Roe B.A."/>
            <person name="Chen F."/>
            <person name="Pan H."/>
            <person name="Ramser J."/>
            <person name="Lehrach H."/>
            <person name="Reinhardt R."/>
            <person name="McCombie W.R."/>
            <person name="de la Bastide M."/>
            <person name="Dedhia N."/>
            <person name="Blocker H."/>
            <person name="Hornischer K."/>
            <person name="Nordsiek G."/>
            <person name="Agarwala R."/>
            <person name="Aravind L."/>
            <person name="Bailey J.A."/>
            <person name="Bateman A."/>
            <person name="Batzoglou S."/>
            <person name="Birney E."/>
            <person name="Bork P."/>
            <person name="Brown D.G."/>
            <person name="Burge C.B."/>
            <person name="Cerutti L."/>
            <person name="Chen H.C."/>
            <person name="Church D."/>
            <person name="Clamp M."/>
            <person name="Copley R.R."/>
            <person name="Doerks T."/>
            <person name="Eddy S.R."/>
            <person name="Eichler E.E."/>
            <person name="Furey T.S."/>
            <person name="Galagan J."/>
            <person name="Gilbert J.G."/>
            <person name="Harmon C."/>
            <person name="Hayashizaki Y."/>
            <person name="Haussler D."/>
            <person name="Hermjakob H."/>
            <person name="Hokamp K."/>
            <person name="Jang W."/>
            <person name="Johnson L.S."/>
            <person name="Jones T.A."/>
            <person name="Kasif S."/>
            <person name="Kaspryzk A."/>
            <person name="Kennedy S."/>
            <person name="Kent W.J."/>
            <person name="Kitts P."/>
            <person name="Koonin E.V."/>
            <person name="Korf I."/>
            <person name="Kulp D."/>
            <person name="Lancet D."/>
            <person name="Lowe T.M."/>
            <person name="McLysaght A."/>
            <person name="Mikkelsen T."/>
            <person name="Moran J.V."/>
            <person name="Mulder N."/>
            <person name="Pollara V.J."/>
            <person name="Ponting C.P."/>
            <person name="Schuler G."/>
            <person name="Schultz J."/>
            <person name="Slater G."/>
            <person name="Smit A.F."/>
            <person name="Stupka E."/>
            <person name="Szustakowski J."/>
            <person name="Thierry-Mieg D."/>
            <person name="Thierry-Mieg J."/>
            <person name="Wagner L."/>
            <person name="Wallis J."/>
            <person name="Wheeler R."/>
            <person name="Williams A."/>
            <person name="Wolf Y.I."/>
            <person name="Wolfe K.H."/>
            <person name="Yang S.P."/>
            <person name="Yeh R.F."/>
            <person name="Collins F."/>
            <person name="Guyer M.S."/>
            <person name="Peterson J."/>
            <person name="Felsenfeld A."/>
            <person name="Wetterstrand K.A."/>
            <person name="Patrinos A."/>
            <person name="Morgan M.J."/>
            <person name="de Jong P."/>
            <person name="Catanese J.J."/>
            <person name="Osoegawa K."/>
            <person name="Shizuya H."/>
            <person name="Choi S."/>
            <person name="Chen Y.J."/>
        </authorList>
    </citation>
    <scope>NUCLEOTIDE SEQUENCE [LARGE SCALE GENOMIC DNA]</scope>
</reference>
<feature type="domain" description="PAR14-like first RRM" evidence="2">
    <location>
        <begin position="9"/>
        <end position="88"/>
    </location>
</feature>
<reference evidence="4 5" key="3">
    <citation type="journal article" date="2006" name="Nature">
        <title>The DNA sequence, annotation and analysis of human chromosome 3.</title>
        <authorList>
            <person name="Muzny D.M."/>
            <person name="Scherer S.E."/>
            <person name="Kaul R."/>
            <person name="Wang J."/>
            <person name="Yu J."/>
            <person name="Sudbrak R."/>
            <person name="Buhay C.J."/>
            <person name="Chen R."/>
            <person name="Cree A."/>
            <person name="Ding Y."/>
            <person name="Dugan-Rocha S."/>
            <person name="Gill R."/>
            <person name="Gunaratne P."/>
            <person name="Harris R.A."/>
            <person name="Hawes A.C."/>
            <person name="Hernandez J."/>
            <person name="Hodgson A.V."/>
            <person name="Hume J."/>
            <person name="Jackson A."/>
            <person name="Khan Z.M."/>
            <person name="Kovar-Smith C."/>
            <person name="Lewis L.R."/>
            <person name="Lozado R.J."/>
            <person name="Metzker M.L."/>
            <person name="Milosavljevic A."/>
            <person name="Miner G.R."/>
            <person name="Morgan M.B."/>
            <person name="Nazareth L.V."/>
            <person name="Scott G."/>
            <person name="Sodergren E."/>
            <person name="Song X.Z."/>
            <person name="Steffen D."/>
            <person name="Wei S."/>
            <person name="Wheeler D.A."/>
            <person name="Wright M.W."/>
            <person name="Worley K.C."/>
            <person name="Yuan Y."/>
            <person name="Zhang Z."/>
            <person name="Adams C.Q."/>
            <person name="Ansari-Lari M.A."/>
            <person name="Ayele M."/>
            <person name="Brown M.J."/>
            <person name="Chen G."/>
            <person name="Chen Z."/>
            <person name="Clendenning J."/>
            <person name="Clerc-Blankenburg K.P."/>
            <person name="Chen R."/>
            <person name="Chen Z."/>
            <person name="Davis C."/>
            <person name="Delgado O."/>
            <person name="Dinh H.H."/>
            <person name="Dong W."/>
            <person name="Draper H."/>
            <person name="Ernst S."/>
            <person name="Fu G."/>
            <person name="Gonzalez-Garay M.L."/>
            <person name="Garcia D.K."/>
            <person name="Gillett W."/>
            <person name="Gu J."/>
            <person name="Hao B."/>
            <person name="Haugen E."/>
            <person name="Havlak P."/>
            <person name="He X."/>
            <person name="Hennig S."/>
            <person name="Hu S."/>
            <person name="Huang W."/>
            <person name="Jackson L.R."/>
            <person name="Jacob L.S."/>
            <person name="Kelly S.H."/>
            <person name="Kube M."/>
            <person name="Levy R."/>
            <person name="Li Z."/>
            <person name="Liu B."/>
            <person name="Liu J."/>
            <person name="Liu W."/>
            <person name="Lu J."/>
            <person name="Maheshwari M."/>
            <person name="Nguyen B.V."/>
            <person name="Okwuonu G.O."/>
            <person name="Palmeiri A."/>
            <person name="Pasternak S."/>
            <person name="Perez L.M."/>
            <person name="Phelps K.A."/>
            <person name="Plopper F.J."/>
            <person name="Qiang B."/>
            <person name="Raymond C."/>
            <person name="Rodriguez R."/>
            <person name="Saenphimmachak C."/>
            <person name="Santibanez J."/>
            <person name="Shen H."/>
            <person name="Shen Y."/>
            <person name="Subramanian S."/>
            <person name="Tabor P.E."/>
            <person name="Verduzco D."/>
            <person name="Waldron L."/>
            <person name="Wang J."/>
            <person name="Wang J."/>
            <person name="Wang Q."/>
            <person name="Williams G.A."/>
            <person name="Wong G.K."/>
            <person name="Yao Z."/>
            <person name="Zhang J."/>
            <person name="Zhang X."/>
            <person name="Zhao G."/>
            <person name="Zhou J."/>
            <person name="Zhou Y."/>
            <person name="Nelson D."/>
            <person name="Lehrach H."/>
            <person name="Reinhardt R."/>
            <person name="Naylor S.L."/>
            <person name="Yang H."/>
            <person name="Olson M."/>
            <person name="Weinstock G."/>
            <person name="Gibbs R.A."/>
        </authorList>
    </citation>
    <scope>NUCLEOTIDE SEQUENCE [LARGE SCALE GENOMIC DNA]</scope>
</reference>
<dbReference type="Ensembl" id="ENST00000649945.1">
    <property type="protein sequence ID" value="ENSP00000497854.1"/>
    <property type="gene ID" value="ENSG00000173193.15"/>
</dbReference>
<evidence type="ECO:0000313" key="4">
    <source>
        <dbReference type="Ensembl" id="ENSP00000497854.1"/>
    </source>
</evidence>
<evidence type="ECO:0007829" key="8">
    <source>
        <dbReference type="PubMed" id="21269460"/>
    </source>
</evidence>
<dbReference type="OpenTargets" id="ENSG00000173193"/>
<dbReference type="AlphaFoldDB" id="A0A3B3ITD5"/>
<dbReference type="EMBL" id="AC092908">
    <property type="status" value="NOT_ANNOTATED_CDS"/>
    <property type="molecule type" value="Genomic_DNA"/>
</dbReference>
<dbReference type="VEuPathDB" id="HostDB:ENSG00000173193"/>
<dbReference type="EMBL" id="AC048348">
    <property type="status" value="NOT_ANNOTATED_CDS"/>
    <property type="molecule type" value="Genomic_DNA"/>
</dbReference>
<feature type="region of interest" description="Disordered" evidence="1">
    <location>
        <begin position="109"/>
        <end position="132"/>
    </location>
</feature>
<dbReference type="Pfam" id="PF23245">
    <property type="entry name" value="RRM_PARP14_2"/>
    <property type="match status" value="1"/>
</dbReference>
<dbReference type="OrthoDB" id="6133115at2759"/>
<dbReference type="InterPro" id="IPR057050">
    <property type="entry name" value="RRM_PARP14_2"/>
</dbReference>
<evidence type="ECO:0000259" key="3">
    <source>
        <dbReference type="Pfam" id="PF23245"/>
    </source>
</evidence>
<dbReference type="FunFam" id="3.30.70.330:FF:000487">
    <property type="entry name" value="Poly [ADP-ribose] polymerase"/>
    <property type="match status" value="1"/>
</dbReference>
<sequence length="292" mass="33226">MAVPGSFPLLVEGSWGPDPPKNLNTKLQMYFQSPKRSGGGECEVRQDPRSPSRFLVFFYPEDVRQKVLERKNHELVWQGKGTFKLTVQLPATPDEIDHVFEEELLTKESKTKEDVKEPDVSEELDTKLPLDGGLDKMEDIPEECENISSLVAFENLKANVTDIMLILLVENISGLSNDDFQVEIIRDFDVAVVTFQKHIDTIRFVDDCTKHHSIKQLQLSPRLLEVTNTIRVENLPPGADDYSLKLFFENPYNGGGRVANVEYFPEESSALIEFFDRKDRCCCQLRSLGSRA</sequence>
<dbReference type="GeneTree" id="ENSGT00940000154311"/>
<evidence type="ECO:0007829" key="9">
    <source>
        <dbReference type="PubMed" id="23186163"/>
    </source>
</evidence>
<organism evidence="4 5">
    <name type="scientific">Homo sapiens</name>
    <name type="common">Human</name>
    <dbReference type="NCBI Taxonomy" id="9606"/>
    <lineage>
        <taxon>Eukaryota</taxon>
        <taxon>Metazoa</taxon>
        <taxon>Chordata</taxon>
        <taxon>Craniata</taxon>
        <taxon>Vertebrata</taxon>
        <taxon>Euteleostomi</taxon>
        <taxon>Mammalia</taxon>
        <taxon>Eutheria</taxon>
        <taxon>Euarchontoglires</taxon>
        <taxon>Primates</taxon>
        <taxon>Haplorrhini</taxon>
        <taxon>Catarrhini</taxon>
        <taxon>Hominidae</taxon>
        <taxon>Homo</taxon>
    </lineage>
</organism>
<feature type="domain" description="PARP14 second RRM" evidence="3">
    <location>
        <begin position="146"/>
        <end position="225"/>
    </location>
</feature>
<evidence type="ECO:0007829" key="7">
    <source>
        <dbReference type="ProteomicsDB" id="A0A3B3ITD5"/>
    </source>
</evidence>
<dbReference type="Ensembl" id="ENST00000649945.1">
    <property type="protein sequence ID" value="ENSP00000497854.1"/>
    <property type="gene ID" value="ENSG00000173193.16"/>
</dbReference>
<accession>A0A3B3ITD5</accession>
<reference evidence="8" key="4">
    <citation type="journal article" date="2011" name="BMC Syst. Biol.">
        <title>Initial characterization of the human central proteome.</title>
        <authorList>
            <person name="Burkard T.R."/>
            <person name="Planyavsky M."/>
            <person name="Kaupe I."/>
            <person name="Breitwieser F.P."/>
            <person name="Burckstummer T."/>
            <person name="Bennett K.L."/>
            <person name="Superti-Furga G."/>
            <person name="Colinge J."/>
        </authorList>
    </citation>
    <scope>IDENTIFICATION BY MASS SPECTROMETRY [LARGE SCALE ANALYSIS]</scope>
</reference>
<evidence type="ECO:0000313" key="5">
    <source>
        <dbReference type="Proteomes" id="UP000005640"/>
    </source>
</evidence>
<evidence type="ECO:0000259" key="2">
    <source>
        <dbReference type="Pfam" id="PF23222"/>
    </source>
</evidence>
<dbReference type="Pfam" id="PF23222">
    <property type="entry name" value="RRM_PARP14_1"/>
    <property type="match status" value="1"/>
</dbReference>
<dbReference type="SMR" id="A0A3B3ITD5"/>
<reference evidence="4 5" key="2">
    <citation type="journal article" date="2004" name="Nature">
        <title>Finishing the euchromatic sequence of the human genome.</title>
        <authorList>
            <consortium name="International Human Genome Sequencing Consortium"/>
        </authorList>
    </citation>
    <scope>NUCLEOTIDE SEQUENCE [LARGE SCALE GENOMIC DNA]</scope>
</reference>
<dbReference type="ChiTaRS" id="PARP14">
    <property type="organism name" value="human"/>
</dbReference>
<reference evidence="4" key="6">
    <citation type="submission" date="2025-08" db="UniProtKB">
        <authorList>
            <consortium name="Ensembl"/>
        </authorList>
    </citation>
    <scope>IDENTIFICATION</scope>
</reference>